<keyword evidence="2" id="KW-0547">Nucleotide-binding</keyword>
<dbReference type="InterPro" id="IPR003439">
    <property type="entry name" value="ABC_transporter-like_ATP-bd"/>
</dbReference>
<dbReference type="STRING" id="1798689.A3I29_01155"/>
<evidence type="ECO:0000256" key="1">
    <source>
        <dbReference type="ARBA" id="ARBA00006216"/>
    </source>
</evidence>
<protein>
    <submittedName>
        <fullName evidence="5">Fe-S cluster assembly ATPase SufC</fullName>
    </submittedName>
</protein>
<proteinExistence type="inferred from homology"/>
<name>A0A1F6NA24_9BACT</name>
<dbReference type="InterPro" id="IPR003593">
    <property type="entry name" value="AAA+_ATPase"/>
</dbReference>
<organism evidence="5 6">
    <name type="scientific">Candidatus Magasanikbacteria bacterium RIFCSPLOWO2_02_FULL_44_11</name>
    <dbReference type="NCBI Taxonomy" id="1798689"/>
    <lineage>
        <taxon>Bacteria</taxon>
        <taxon>Candidatus Magasanikiibacteriota</taxon>
    </lineage>
</organism>
<dbReference type="InterPro" id="IPR017871">
    <property type="entry name" value="ABC_transporter-like_CS"/>
</dbReference>
<evidence type="ECO:0000256" key="3">
    <source>
        <dbReference type="ARBA" id="ARBA00022840"/>
    </source>
</evidence>
<keyword evidence="3" id="KW-0067">ATP-binding</keyword>
<evidence type="ECO:0000313" key="5">
    <source>
        <dbReference type="EMBL" id="OGH80699.1"/>
    </source>
</evidence>
<evidence type="ECO:0000313" key="6">
    <source>
        <dbReference type="Proteomes" id="UP000178726"/>
    </source>
</evidence>
<dbReference type="PANTHER" id="PTHR43204">
    <property type="entry name" value="ABC TRANSPORTER I FAMILY MEMBER 6, CHLOROPLASTIC"/>
    <property type="match status" value="1"/>
</dbReference>
<evidence type="ECO:0000256" key="2">
    <source>
        <dbReference type="ARBA" id="ARBA00022741"/>
    </source>
</evidence>
<feature type="domain" description="ABC transporter" evidence="4">
    <location>
        <begin position="3"/>
        <end position="243"/>
    </location>
</feature>
<dbReference type="PROSITE" id="PS50893">
    <property type="entry name" value="ABC_TRANSPORTER_2"/>
    <property type="match status" value="1"/>
</dbReference>
<dbReference type="EMBL" id="MFQK01000035">
    <property type="protein sequence ID" value="OGH80699.1"/>
    <property type="molecule type" value="Genomic_DNA"/>
</dbReference>
<dbReference type="Pfam" id="PF00005">
    <property type="entry name" value="ABC_tran"/>
    <property type="match status" value="1"/>
</dbReference>
<dbReference type="CDD" id="cd03217">
    <property type="entry name" value="ABC_FeS_Assembly"/>
    <property type="match status" value="1"/>
</dbReference>
<dbReference type="GO" id="GO:0005524">
    <property type="term" value="F:ATP binding"/>
    <property type="evidence" value="ECO:0007669"/>
    <property type="project" value="UniProtKB-KW"/>
</dbReference>
<dbReference type="SMART" id="SM00382">
    <property type="entry name" value="AAA"/>
    <property type="match status" value="1"/>
</dbReference>
<dbReference type="PROSITE" id="PS00211">
    <property type="entry name" value="ABC_TRANSPORTER_1"/>
    <property type="match status" value="1"/>
</dbReference>
<sequence length="245" mass="26787">MSLELKNLHITTAGKEIVSGLSLTIKPGEVHAIMGPNGSGKSTLANAIMGHPKYTITKGMVMVDGKNITSLSADKKAKAGLFLSPQHPPEIPGVTMANFLRVATAAMTGKKNKILEFRKDLAEKMKNLQMDQTFATRYLNTGFSGGEKKRAEILQLAILNPKYAVLDETDSGLDVDALKIVSAGINQYKSKEHGLLIITHYNRILEYIEPDYVHVMYQGKIVQCGSKALAKEIEKKGYAHFALKS</sequence>
<dbReference type="Gene3D" id="3.40.50.300">
    <property type="entry name" value="P-loop containing nucleotide triphosphate hydrolases"/>
    <property type="match status" value="1"/>
</dbReference>
<dbReference type="GO" id="GO:0016887">
    <property type="term" value="F:ATP hydrolysis activity"/>
    <property type="evidence" value="ECO:0007669"/>
    <property type="project" value="InterPro"/>
</dbReference>
<dbReference type="InterPro" id="IPR027417">
    <property type="entry name" value="P-loop_NTPase"/>
</dbReference>
<accession>A0A1F6NA24</accession>
<dbReference type="AlphaFoldDB" id="A0A1F6NA24"/>
<evidence type="ECO:0000259" key="4">
    <source>
        <dbReference type="PROSITE" id="PS50893"/>
    </source>
</evidence>
<dbReference type="PANTHER" id="PTHR43204:SF1">
    <property type="entry name" value="ABC TRANSPORTER I FAMILY MEMBER 6, CHLOROPLASTIC"/>
    <property type="match status" value="1"/>
</dbReference>
<dbReference type="SUPFAM" id="SSF52540">
    <property type="entry name" value="P-loop containing nucleoside triphosphate hydrolases"/>
    <property type="match status" value="1"/>
</dbReference>
<dbReference type="NCBIfam" id="TIGR01978">
    <property type="entry name" value="sufC"/>
    <property type="match status" value="1"/>
</dbReference>
<comment type="caution">
    <text evidence="5">The sequence shown here is derived from an EMBL/GenBank/DDBJ whole genome shotgun (WGS) entry which is preliminary data.</text>
</comment>
<dbReference type="InterPro" id="IPR010230">
    <property type="entry name" value="FeS-cluster_ATPase_SufC"/>
</dbReference>
<gene>
    <name evidence="5" type="ORF">A3I29_01155</name>
</gene>
<dbReference type="Proteomes" id="UP000178726">
    <property type="component" value="Unassembled WGS sequence"/>
</dbReference>
<reference evidence="5 6" key="1">
    <citation type="journal article" date="2016" name="Nat. Commun.">
        <title>Thousands of microbial genomes shed light on interconnected biogeochemical processes in an aquifer system.</title>
        <authorList>
            <person name="Anantharaman K."/>
            <person name="Brown C.T."/>
            <person name="Hug L.A."/>
            <person name="Sharon I."/>
            <person name="Castelle C.J."/>
            <person name="Probst A.J."/>
            <person name="Thomas B.C."/>
            <person name="Singh A."/>
            <person name="Wilkins M.J."/>
            <person name="Karaoz U."/>
            <person name="Brodie E.L."/>
            <person name="Williams K.H."/>
            <person name="Hubbard S.S."/>
            <person name="Banfield J.F."/>
        </authorList>
    </citation>
    <scope>NUCLEOTIDE SEQUENCE [LARGE SCALE GENOMIC DNA]</scope>
</reference>
<comment type="similarity">
    <text evidence="1">Belongs to the ABC transporter superfamily. Ycf16 family.</text>
</comment>